<accession>A0A7W7F5G9</accession>
<dbReference type="RefSeq" id="WP_184064018.1">
    <property type="nucleotide sequence ID" value="NZ_JACHNZ010000002.1"/>
</dbReference>
<proteinExistence type="predicted"/>
<sequence>MTRLWLDAHDYGAQLLRGGDEPWRTPSSLGPFYGELAGLLRPWRLVVPVEPLLMSSLPRSGDTMDCAGALDRLVGSAGFAQSLATGLATLAHSPAAPLCAPRLPGPSRLGSGLEDEDALDDVVAALGHILRQIAGAALSGTILLDEPEAEALGSVSPLLRIAEHAGVTLRLIGRDIATADWDALPEGADDRENITVIPADAQPEATLTRLAASRQGDTP</sequence>
<comment type="caution">
    <text evidence="1">The sequence shown here is derived from an EMBL/GenBank/DDBJ whole genome shotgun (WGS) entry which is preliminary data.</text>
</comment>
<name>A0A7W7F5G9_9SPHN</name>
<dbReference type="Proteomes" id="UP000566324">
    <property type="component" value="Unassembled WGS sequence"/>
</dbReference>
<dbReference type="EMBL" id="JACHNZ010000002">
    <property type="protein sequence ID" value="MBB4630679.1"/>
    <property type="molecule type" value="Genomic_DNA"/>
</dbReference>
<reference evidence="1 2" key="1">
    <citation type="submission" date="2020-08" db="EMBL/GenBank/DDBJ databases">
        <title>Genomic Encyclopedia of Type Strains, Phase IV (KMG-IV): sequencing the most valuable type-strain genomes for metagenomic binning, comparative biology and taxonomic classification.</title>
        <authorList>
            <person name="Goeker M."/>
        </authorList>
    </citation>
    <scope>NUCLEOTIDE SEQUENCE [LARGE SCALE GENOMIC DNA]</scope>
    <source>
        <strain evidence="1 2">DSM 17328</strain>
    </source>
</reference>
<evidence type="ECO:0000313" key="2">
    <source>
        <dbReference type="Proteomes" id="UP000566324"/>
    </source>
</evidence>
<evidence type="ECO:0000313" key="1">
    <source>
        <dbReference type="EMBL" id="MBB4630679.1"/>
    </source>
</evidence>
<keyword evidence="2" id="KW-1185">Reference proteome</keyword>
<dbReference type="AlphaFoldDB" id="A0A7W7F5G9"/>
<organism evidence="1 2">
    <name type="scientific">Sphingosinicella soli</name>
    <dbReference type="NCBI Taxonomy" id="333708"/>
    <lineage>
        <taxon>Bacteria</taxon>
        <taxon>Pseudomonadati</taxon>
        <taxon>Pseudomonadota</taxon>
        <taxon>Alphaproteobacteria</taxon>
        <taxon>Sphingomonadales</taxon>
        <taxon>Sphingosinicellaceae</taxon>
        <taxon>Sphingosinicella</taxon>
    </lineage>
</organism>
<protein>
    <submittedName>
        <fullName evidence="1">Uncharacterized protein</fullName>
    </submittedName>
</protein>
<gene>
    <name evidence="1" type="ORF">GGQ98_000282</name>
</gene>